<evidence type="ECO:0000313" key="2">
    <source>
        <dbReference type="Proteomes" id="UP000620124"/>
    </source>
</evidence>
<accession>A0A8H6WYL7</accession>
<dbReference type="SUPFAM" id="SSF51735">
    <property type="entry name" value="NAD(P)-binding Rossmann-fold domains"/>
    <property type="match status" value="1"/>
</dbReference>
<dbReference type="AlphaFoldDB" id="A0A8H6WYL7"/>
<dbReference type="EMBL" id="JACAZI010000032">
    <property type="protein sequence ID" value="KAF7330967.1"/>
    <property type="molecule type" value="Genomic_DNA"/>
</dbReference>
<organism evidence="1 2">
    <name type="scientific">Mycena venus</name>
    <dbReference type="NCBI Taxonomy" id="2733690"/>
    <lineage>
        <taxon>Eukaryota</taxon>
        <taxon>Fungi</taxon>
        <taxon>Dikarya</taxon>
        <taxon>Basidiomycota</taxon>
        <taxon>Agaricomycotina</taxon>
        <taxon>Agaricomycetes</taxon>
        <taxon>Agaricomycetidae</taxon>
        <taxon>Agaricales</taxon>
        <taxon>Marasmiineae</taxon>
        <taxon>Mycenaceae</taxon>
        <taxon>Mycena</taxon>
    </lineage>
</organism>
<dbReference type="InterPro" id="IPR036291">
    <property type="entry name" value="NAD(P)-bd_dom_sf"/>
</dbReference>
<proteinExistence type="predicted"/>
<protein>
    <submittedName>
        <fullName evidence="1">Isoflavone reductase family protein</fullName>
    </submittedName>
</protein>
<gene>
    <name evidence="1" type="ORF">MVEN_02436700</name>
</gene>
<reference evidence="1" key="1">
    <citation type="submission" date="2020-05" db="EMBL/GenBank/DDBJ databases">
        <title>Mycena genomes resolve the evolution of fungal bioluminescence.</title>
        <authorList>
            <person name="Tsai I.J."/>
        </authorList>
    </citation>
    <scope>NUCLEOTIDE SEQUENCE</scope>
    <source>
        <strain evidence="1">CCC161011</strain>
    </source>
</reference>
<comment type="caution">
    <text evidence="1">The sequence shown here is derived from an EMBL/GenBank/DDBJ whole genome shotgun (WGS) entry which is preliminary data.</text>
</comment>
<dbReference type="Gene3D" id="3.40.50.720">
    <property type="entry name" value="NAD(P)-binding Rossmann-like Domain"/>
    <property type="match status" value="1"/>
</dbReference>
<sequence length="133" mass="14900">MRKLYLPYTVIDVGYGYQISFPMLSFGRVDYASMLTPNIEIQGDGDMPTILTDLHDIGCFVALIIKNPCTLNKFVVAYGDVLFQNEVFETMEVLSGEKIEWKYVSADDIAAARDGYTTTLDSIDSLHTAPQTR</sequence>
<dbReference type="OrthoDB" id="9974981at2759"/>
<keyword evidence="2" id="KW-1185">Reference proteome</keyword>
<dbReference type="Proteomes" id="UP000620124">
    <property type="component" value="Unassembled WGS sequence"/>
</dbReference>
<evidence type="ECO:0000313" key="1">
    <source>
        <dbReference type="EMBL" id="KAF7330967.1"/>
    </source>
</evidence>
<name>A0A8H6WYL7_9AGAR</name>